<keyword evidence="1 4" id="KW-0560">Oxidoreductase</keyword>
<evidence type="ECO:0000256" key="4">
    <source>
        <dbReference type="HAMAP-Rule" id="MF_01401"/>
    </source>
</evidence>
<comment type="catalytic activity">
    <reaction evidence="2 4">
        <text>L-methionyl-[protein] + [thioredoxin]-disulfide + H2O = L-methionyl-(S)-S-oxide-[protein] + [thioredoxin]-dithiol</text>
        <dbReference type="Rhea" id="RHEA:14217"/>
        <dbReference type="Rhea" id="RHEA-COMP:10698"/>
        <dbReference type="Rhea" id="RHEA-COMP:10700"/>
        <dbReference type="Rhea" id="RHEA-COMP:12313"/>
        <dbReference type="Rhea" id="RHEA-COMP:12315"/>
        <dbReference type="ChEBI" id="CHEBI:15377"/>
        <dbReference type="ChEBI" id="CHEBI:16044"/>
        <dbReference type="ChEBI" id="CHEBI:29950"/>
        <dbReference type="ChEBI" id="CHEBI:44120"/>
        <dbReference type="ChEBI" id="CHEBI:50058"/>
        <dbReference type="EC" id="1.8.4.11"/>
    </reaction>
</comment>
<comment type="caution">
    <text evidence="6">The sequence shown here is derived from an EMBL/GenBank/DDBJ whole genome shotgun (WGS) entry which is preliminary data.</text>
</comment>
<dbReference type="Pfam" id="PF01625">
    <property type="entry name" value="PMSR"/>
    <property type="match status" value="1"/>
</dbReference>
<comment type="similarity">
    <text evidence="4">Belongs to the MsrA Met sulfoxide reductase family.</text>
</comment>
<evidence type="ECO:0000259" key="5">
    <source>
        <dbReference type="Pfam" id="PF01625"/>
    </source>
</evidence>
<organism evidence="6 7">
    <name type="scientific">Lampropedia aestuarii</name>
    <dbReference type="NCBI Taxonomy" id="2562762"/>
    <lineage>
        <taxon>Bacteria</taxon>
        <taxon>Pseudomonadati</taxon>
        <taxon>Pseudomonadota</taxon>
        <taxon>Betaproteobacteria</taxon>
        <taxon>Burkholderiales</taxon>
        <taxon>Comamonadaceae</taxon>
        <taxon>Lampropedia</taxon>
    </lineage>
</organism>
<dbReference type="PANTHER" id="PTHR43774:SF1">
    <property type="entry name" value="PEPTIDE METHIONINE SULFOXIDE REDUCTASE MSRA 2"/>
    <property type="match status" value="1"/>
</dbReference>
<comment type="catalytic activity">
    <reaction evidence="3 4">
        <text>[thioredoxin]-disulfide + L-methionine + H2O = L-methionine (S)-S-oxide + [thioredoxin]-dithiol</text>
        <dbReference type="Rhea" id="RHEA:19993"/>
        <dbReference type="Rhea" id="RHEA-COMP:10698"/>
        <dbReference type="Rhea" id="RHEA-COMP:10700"/>
        <dbReference type="ChEBI" id="CHEBI:15377"/>
        <dbReference type="ChEBI" id="CHEBI:29950"/>
        <dbReference type="ChEBI" id="CHEBI:50058"/>
        <dbReference type="ChEBI" id="CHEBI:57844"/>
        <dbReference type="ChEBI" id="CHEBI:58772"/>
        <dbReference type="EC" id="1.8.4.11"/>
    </reaction>
</comment>
<keyword evidence="7" id="KW-1185">Reference proteome</keyword>
<name>A0A4S5BPI1_9BURK</name>
<dbReference type="EC" id="1.8.4.11" evidence="4"/>
<dbReference type="InterPro" id="IPR002569">
    <property type="entry name" value="Met_Sox_Rdtase_MsrA_dom"/>
</dbReference>
<dbReference type="HAMAP" id="MF_01401">
    <property type="entry name" value="MsrA"/>
    <property type="match status" value="1"/>
</dbReference>
<feature type="active site" evidence="4">
    <location>
        <position position="22"/>
    </location>
</feature>
<reference evidence="6 7" key="1">
    <citation type="submission" date="2019-04" db="EMBL/GenBank/DDBJ databases">
        <title>Lampropedia sp YIM MLB12 draf genome.</title>
        <authorList>
            <person name="Wang Y.-X."/>
        </authorList>
    </citation>
    <scope>NUCLEOTIDE SEQUENCE [LARGE SCALE GENOMIC DNA]</scope>
    <source>
        <strain evidence="6 7">YIM MLB12</strain>
    </source>
</reference>
<accession>A0A4S5BPI1</accession>
<proteinExistence type="inferred from homology"/>
<dbReference type="PANTHER" id="PTHR43774">
    <property type="entry name" value="PEPTIDE METHIONINE SULFOXIDE REDUCTASE"/>
    <property type="match status" value="1"/>
</dbReference>
<sequence length="190" mass="21202">MESPMSHTAARKVEMITLGGGCFWCTEAVFTQVKGIVSVESGYANGELPTRPTYEQVCTGKTGYVEVVRLGFDPEQISVAQVLEIFFTIHDPTSLNRQGADTGTQYRSGIYVEEDAHRDVANDLIRDINDSHVLGKPVVTEVESLRNYWPAEDYHQRYFENNPNQGYCAAVVGPKVDQFKTTFKSLLIGQ</sequence>
<evidence type="ECO:0000256" key="1">
    <source>
        <dbReference type="ARBA" id="ARBA00023002"/>
    </source>
</evidence>
<dbReference type="InterPro" id="IPR036509">
    <property type="entry name" value="Met_Sox_Rdtase_MsrA_sf"/>
</dbReference>
<dbReference type="OrthoDB" id="4174719at2"/>
<dbReference type="NCBIfam" id="TIGR00401">
    <property type="entry name" value="msrA"/>
    <property type="match status" value="1"/>
</dbReference>
<dbReference type="Gene3D" id="3.30.1060.10">
    <property type="entry name" value="Peptide methionine sulphoxide reductase MsrA"/>
    <property type="match status" value="1"/>
</dbReference>
<dbReference type="AlphaFoldDB" id="A0A4S5BPI1"/>
<dbReference type="GO" id="GO:0033744">
    <property type="term" value="F:L-methionine:thioredoxin-disulfide S-oxidoreductase activity"/>
    <property type="evidence" value="ECO:0007669"/>
    <property type="project" value="RHEA"/>
</dbReference>
<evidence type="ECO:0000313" key="6">
    <source>
        <dbReference type="EMBL" id="THJ32855.1"/>
    </source>
</evidence>
<evidence type="ECO:0000256" key="3">
    <source>
        <dbReference type="ARBA" id="ARBA00048782"/>
    </source>
</evidence>
<feature type="domain" description="Peptide methionine sulphoxide reductase MsrA" evidence="5">
    <location>
        <begin position="16"/>
        <end position="168"/>
    </location>
</feature>
<comment type="function">
    <text evidence="4">Has an important function as a repair enzyme for proteins that have been inactivated by oxidation. Catalyzes the reversible oxidation-reduction of methionine sulfoxide in proteins to methionine.</text>
</comment>
<evidence type="ECO:0000256" key="2">
    <source>
        <dbReference type="ARBA" id="ARBA00047806"/>
    </source>
</evidence>
<dbReference type="SUPFAM" id="SSF55068">
    <property type="entry name" value="Peptide methionine sulfoxide reductase"/>
    <property type="match status" value="1"/>
</dbReference>
<protein>
    <recommendedName>
        <fullName evidence="4">Peptide methionine sulfoxide reductase MsrA</fullName>
        <shortName evidence="4">Protein-methionine-S-oxide reductase</shortName>
        <ecNumber evidence="4">1.8.4.11</ecNumber>
    </recommendedName>
    <alternativeName>
        <fullName evidence="4">Peptide-methionine (S)-S-oxide reductase</fullName>
        <shortName evidence="4">Peptide Met(O) reductase</shortName>
    </alternativeName>
</protein>
<dbReference type="GO" id="GO:0008113">
    <property type="term" value="F:peptide-methionine (S)-S-oxide reductase activity"/>
    <property type="evidence" value="ECO:0007669"/>
    <property type="project" value="UniProtKB-UniRule"/>
</dbReference>
<evidence type="ECO:0000313" key="7">
    <source>
        <dbReference type="Proteomes" id="UP000306236"/>
    </source>
</evidence>
<dbReference type="Proteomes" id="UP000306236">
    <property type="component" value="Unassembled WGS sequence"/>
</dbReference>
<gene>
    <name evidence="4 6" type="primary">msrA</name>
    <name evidence="6" type="ORF">E8K88_11280</name>
</gene>
<dbReference type="EMBL" id="SSWX01000013">
    <property type="protein sequence ID" value="THJ32855.1"/>
    <property type="molecule type" value="Genomic_DNA"/>
</dbReference>